<evidence type="ECO:0000259" key="4">
    <source>
        <dbReference type="Pfam" id="PF25989"/>
    </source>
</evidence>
<reference evidence="5 6" key="1">
    <citation type="submission" date="2019-01" db="EMBL/GenBank/DDBJ databases">
        <title>Filimonas sp. strain TTM-71.</title>
        <authorList>
            <person name="Chen W.-M."/>
        </authorList>
    </citation>
    <scope>NUCLEOTIDE SEQUENCE [LARGE SCALE GENOMIC DNA]</scope>
    <source>
        <strain evidence="5 6">TTM-71</strain>
    </source>
</reference>
<name>A0A4Q1DD29_9BACT</name>
<sequence>MFALSGITMGMMLLSSCGSHESKAGEKKEIPGSSAMETATFVLTKGKLSSKFSAPGELIAFQQVDLYAKENSFVKKIYVDVGSEVATGQLLATLEAPELNSRIAASESRLKSQEAIYMASKANYDRLYKTSQTPGTISPNDLDQAAARMRADEAQLEAARAANKEVTIIRGYLEIRAPFAGVITTRNVNTGAYVGPSGKGSEYPLFTLQEQKHLRLVVSVPEAYTGYLSNRNQLQFTVKALPNEQFSGTVKRLSGALDARLRAERIEADVQNNNKKLLPGMVAEVNIPMPSQDSVLVVPKGAVLNTTEGIFVIKVTEGKAQWVKVEKGREAGKEAEVFGALSPGDILVENASEEIRDGMPVEAMQKQ</sequence>
<protein>
    <submittedName>
        <fullName evidence="5">Efflux RND transporter periplasmic adaptor subunit</fullName>
    </submittedName>
</protein>
<organism evidence="5 6">
    <name type="scientific">Filimonas effusa</name>
    <dbReference type="NCBI Taxonomy" id="2508721"/>
    <lineage>
        <taxon>Bacteria</taxon>
        <taxon>Pseudomonadati</taxon>
        <taxon>Bacteroidota</taxon>
        <taxon>Chitinophagia</taxon>
        <taxon>Chitinophagales</taxon>
        <taxon>Chitinophagaceae</taxon>
        <taxon>Filimonas</taxon>
    </lineage>
</organism>
<accession>A0A4Q1DD29</accession>
<dbReference type="NCBIfam" id="TIGR01730">
    <property type="entry name" value="RND_mfp"/>
    <property type="match status" value="1"/>
</dbReference>
<dbReference type="GO" id="GO:1990281">
    <property type="term" value="C:efflux pump complex"/>
    <property type="evidence" value="ECO:0007669"/>
    <property type="project" value="TreeGrafter"/>
</dbReference>
<dbReference type="InterPro" id="IPR006143">
    <property type="entry name" value="RND_pump_MFP"/>
</dbReference>
<dbReference type="Pfam" id="PF25989">
    <property type="entry name" value="YknX_C"/>
    <property type="match status" value="1"/>
</dbReference>
<dbReference type="Gene3D" id="2.40.50.100">
    <property type="match status" value="1"/>
</dbReference>
<feature type="domain" description="CzcB-like barrel-sandwich hybrid" evidence="3">
    <location>
        <begin position="67"/>
        <end position="195"/>
    </location>
</feature>
<dbReference type="GO" id="GO:0015562">
    <property type="term" value="F:efflux transmembrane transporter activity"/>
    <property type="evidence" value="ECO:0007669"/>
    <property type="project" value="TreeGrafter"/>
</dbReference>
<dbReference type="OrthoDB" id="9806939at2"/>
<proteinExistence type="inferred from homology"/>
<dbReference type="Gene3D" id="1.10.287.470">
    <property type="entry name" value="Helix hairpin bin"/>
    <property type="match status" value="1"/>
</dbReference>
<evidence type="ECO:0000256" key="1">
    <source>
        <dbReference type="ARBA" id="ARBA00009477"/>
    </source>
</evidence>
<dbReference type="AlphaFoldDB" id="A0A4Q1DD29"/>
<dbReference type="Proteomes" id="UP000290545">
    <property type="component" value="Unassembled WGS sequence"/>
</dbReference>
<evidence type="ECO:0000313" key="6">
    <source>
        <dbReference type="Proteomes" id="UP000290545"/>
    </source>
</evidence>
<feature type="domain" description="YknX-like C-terminal permuted SH3-like" evidence="4">
    <location>
        <begin position="295"/>
        <end position="362"/>
    </location>
</feature>
<evidence type="ECO:0000313" key="5">
    <source>
        <dbReference type="EMBL" id="RXK87421.1"/>
    </source>
</evidence>
<dbReference type="PANTHER" id="PTHR30469:SF37">
    <property type="entry name" value="RAGD PROTEIN"/>
    <property type="match status" value="1"/>
</dbReference>
<evidence type="ECO:0000259" key="3">
    <source>
        <dbReference type="Pfam" id="PF25973"/>
    </source>
</evidence>
<dbReference type="InterPro" id="IPR058647">
    <property type="entry name" value="BSH_CzcB-like"/>
</dbReference>
<dbReference type="Pfam" id="PF25973">
    <property type="entry name" value="BSH_CzcB"/>
    <property type="match status" value="1"/>
</dbReference>
<dbReference type="PANTHER" id="PTHR30469">
    <property type="entry name" value="MULTIDRUG RESISTANCE PROTEIN MDTA"/>
    <property type="match status" value="1"/>
</dbReference>
<dbReference type="Gene3D" id="2.40.30.170">
    <property type="match status" value="1"/>
</dbReference>
<dbReference type="SUPFAM" id="SSF111369">
    <property type="entry name" value="HlyD-like secretion proteins"/>
    <property type="match status" value="1"/>
</dbReference>
<keyword evidence="6" id="KW-1185">Reference proteome</keyword>
<comment type="similarity">
    <text evidence="1">Belongs to the membrane fusion protein (MFP) (TC 8.A.1) family.</text>
</comment>
<feature type="domain" description="CusB-like beta-barrel" evidence="2">
    <location>
        <begin position="216"/>
        <end position="287"/>
    </location>
</feature>
<dbReference type="Pfam" id="PF25954">
    <property type="entry name" value="Beta-barrel_RND_2"/>
    <property type="match status" value="1"/>
</dbReference>
<gene>
    <name evidence="5" type="ORF">ESB13_03265</name>
</gene>
<dbReference type="EMBL" id="SDHZ01000001">
    <property type="protein sequence ID" value="RXK87421.1"/>
    <property type="molecule type" value="Genomic_DNA"/>
</dbReference>
<dbReference type="InterPro" id="IPR058637">
    <property type="entry name" value="YknX-like_C"/>
</dbReference>
<comment type="caution">
    <text evidence="5">The sequence shown here is derived from an EMBL/GenBank/DDBJ whole genome shotgun (WGS) entry which is preliminary data.</text>
</comment>
<dbReference type="Gene3D" id="2.40.420.20">
    <property type="match status" value="1"/>
</dbReference>
<evidence type="ECO:0000259" key="2">
    <source>
        <dbReference type="Pfam" id="PF25954"/>
    </source>
</evidence>
<dbReference type="InterPro" id="IPR058792">
    <property type="entry name" value="Beta-barrel_RND_2"/>
</dbReference>